<dbReference type="InterPro" id="IPR036249">
    <property type="entry name" value="Thioredoxin-like_sf"/>
</dbReference>
<dbReference type="SUPFAM" id="SSF52833">
    <property type="entry name" value="Thioredoxin-like"/>
    <property type="match status" value="1"/>
</dbReference>
<gene>
    <name evidence="1" type="ORF">GGP61_000716</name>
</gene>
<evidence type="ECO:0000313" key="1">
    <source>
        <dbReference type="EMBL" id="MCS3709121.1"/>
    </source>
</evidence>
<accession>A0A9X2T582</accession>
<dbReference type="Proteomes" id="UP001155057">
    <property type="component" value="Unassembled WGS sequence"/>
</dbReference>
<dbReference type="Gene3D" id="3.40.30.10">
    <property type="entry name" value="Glutaredoxin"/>
    <property type="match status" value="1"/>
</dbReference>
<dbReference type="AlphaFoldDB" id="A0A9X2T582"/>
<organism evidence="1 2">
    <name type="scientific">Salinibacter ruber</name>
    <dbReference type="NCBI Taxonomy" id="146919"/>
    <lineage>
        <taxon>Bacteria</taxon>
        <taxon>Pseudomonadati</taxon>
        <taxon>Rhodothermota</taxon>
        <taxon>Rhodothermia</taxon>
        <taxon>Rhodothermales</taxon>
        <taxon>Salinibacteraceae</taxon>
        <taxon>Salinibacter</taxon>
    </lineage>
</organism>
<evidence type="ECO:0008006" key="3">
    <source>
        <dbReference type="Google" id="ProtNLM"/>
    </source>
</evidence>
<reference evidence="1" key="1">
    <citation type="submission" date="2022-08" db="EMBL/GenBank/DDBJ databases">
        <title>Genomic Encyclopedia of Type Strains, Phase V (KMG-V): Genome sequencing to study the core and pangenomes of soil and plant-associated prokaryotes.</title>
        <authorList>
            <person name="Whitman W."/>
        </authorList>
    </citation>
    <scope>NUCLEOTIDE SEQUENCE</scope>
    <source>
        <strain evidence="1">SP3049</strain>
    </source>
</reference>
<dbReference type="EMBL" id="JANUAE010000002">
    <property type="protein sequence ID" value="MCS3709121.1"/>
    <property type="molecule type" value="Genomic_DNA"/>
</dbReference>
<comment type="caution">
    <text evidence="1">The sequence shown here is derived from an EMBL/GenBank/DDBJ whole genome shotgun (WGS) entry which is preliminary data.</text>
</comment>
<evidence type="ECO:0000313" key="2">
    <source>
        <dbReference type="Proteomes" id="UP001155057"/>
    </source>
</evidence>
<proteinExistence type="predicted"/>
<dbReference type="RefSeq" id="WP_013062063.1">
    <property type="nucleotide sequence ID" value="NZ_CP030356.1"/>
</dbReference>
<dbReference type="Pfam" id="PF14595">
    <property type="entry name" value="Thioredoxin_9"/>
    <property type="match status" value="1"/>
</dbReference>
<name>A0A9X2T582_9BACT</name>
<sequence length="209" mass="23642">MPDFFDEGRPHDGLRYEEYREAWSERLDTPPADDADPEARRLHHYLEYNWDRQAQVHEAYAPSGPLREAVAAIEEPQLWMVLTEPWCGDSAFLLPVIAEAAALSDQVSLRILPRDENLDVMDQYLTDGSRSIPKLVAFSSDGAELFTWGPRPDAAARRFEELTEAYDDKMELIGEFLEHYEAGGWEDADAELAERLQAAVGSSPSVVDE</sequence>
<protein>
    <recommendedName>
        <fullName evidence="3">Thioredoxin family protein</fullName>
    </recommendedName>
</protein>